<feature type="region of interest" description="Disordered" evidence="1">
    <location>
        <begin position="69"/>
        <end position="108"/>
    </location>
</feature>
<dbReference type="RefSeq" id="XP_016258965.1">
    <property type="nucleotide sequence ID" value="XM_016411158.1"/>
</dbReference>
<evidence type="ECO:0000256" key="1">
    <source>
        <dbReference type="SAM" id="MobiDB-lite"/>
    </source>
</evidence>
<feature type="compositionally biased region" description="Low complexity" evidence="1">
    <location>
        <begin position="363"/>
        <end position="373"/>
    </location>
</feature>
<dbReference type="AlphaFoldDB" id="A0A0D2DSZ9"/>
<dbReference type="STRING" id="215243.A0A0D2DSZ9"/>
<evidence type="ECO:0000313" key="3">
    <source>
        <dbReference type="Proteomes" id="UP000053342"/>
    </source>
</evidence>
<dbReference type="GeneID" id="27361768"/>
<protein>
    <submittedName>
        <fullName evidence="2">Uncharacterized protein</fullName>
    </submittedName>
</protein>
<dbReference type="EMBL" id="KN847341">
    <property type="protein sequence ID" value="KIW38749.1"/>
    <property type="molecule type" value="Genomic_DNA"/>
</dbReference>
<dbReference type="VEuPathDB" id="FungiDB:PV06_09694"/>
<feature type="compositionally biased region" description="Basic and acidic residues" evidence="1">
    <location>
        <begin position="193"/>
        <end position="210"/>
    </location>
</feature>
<organism evidence="2 3">
    <name type="scientific">Exophiala oligosperma</name>
    <dbReference type="NCBI Taxonomy" id="215243"/>
    <lineage>
        <taxon>Eukaryota</taxon>
        <taxon>Fungi</taxon>
        <taxon>Dikarya</taxon>
        <taxon>Ascomycota</taxon>
        <taxon>Pezizomycotina</taxon>
        <taxon>Eurotiomycetes</taxon>
        <taxon>Chaetothyriomycetidae</taxon>
        <taxon>Chaetothyriales</taxon>
        <taxon>Herpotrichiellaceae</taxon>
        <taxon>Exophiala</taxon>
    </lineage>
</organism>
<sequence length="401" mass="44517">MSDIEDYTYSPYDDIEDILDDVDPALELADDLADHTMPSPVYQDEIAGYDMQEYFSDWDYYSDDYMDDDPSLLKINPQDGTAPNQSTPQKPEAKAEKRGTKRKLADRLNAPLSDEELLVRNIKGTLWATPISPRTPPYRKEEDSKVALMKNWREIFAITDSGWGRNGANPEEDESWAKDMSLADMGLQNVQGKRMDQNVQRDDDAERGRDEEGDDYDEVVLAAEDVGVDDLRHLSAAIETKYGDEVREIEGTESTPPPEGTETVALAKIAEDSVVDGEPPRKRRRMQEELATSQASESATAGKVTSTRSSATESSSLVGTRLKETRSKAQADSQPHKYDKPSGTNGSAPAQKKKRKAIEEPAESAISRSTASSRAKRVAATESKSSVRSVDAPRRTRQSKK</sequence>
<accession>A0A0D2DSZ9</accession>
<feature type="region of interest" description="Disordered" evidence="1">
    <location>
        <begin position="186"/>
        <end position="218"/>
    </location>
</feature>
<dbReference type="HOGENOM" id="CLU_062651_0_0_1"/>
<name>A0A0D2DSZ9_9EURO</name>
<reference evidence="2 3" key="1">
    <citation type="submission" date="2015-01" db="EMBL/GenBank/DDBJ databases">
        <title>The Genome Sequence of Exophiala oligosperma CBS72588.</title>
        <authorList>
            <consortium name="The Broad Institute Genomics Platform"/>
            <person name="Cuomo C."/>
            <person name="de Hoog S."/>
            <person name="Gorbushina A."/>
            <person name="Stielow B."/>
            <person name="Teixiera M."/>
            <person name="Abouelleil A."/>
            <person name="Chapman S.B."/>
            <person name="Priest M."/>
            <person name="Young S.K."/>
            <person name="Wortman J."/>
            <person name="Nusbaum C."/>
            <person name="Birren B."/>
        </authorList>
    </citation>
    <scope>NUCLEOTIDE SEQUENCE [LARGE SCALE GENOMIC DNA]</scope>
    <source>
        <strain evidence="2 3">CBS 72588</strain>
    </source>
</reference>
<dbReference type="OrthoDB" id="5372734at2759"/>
<feature type="compositionally biased region" description="Polar residues" evidence="1">
    <location>
        <begin position="290"/>
        <end position="299"/>
    </location>
</feature>
<feature type="compositionally biased region" description="Polar residues" evidence="1">
    <location>
        <begin position="78"/>
        <end position="89"/>
    </location>
</feature>
<feature type="compositionally biased region" description="Basic and acidic residues" evidence="1">
    <location>
        <begin position="91"/>
        <end position="106"/>
    </location>
</feature>
<keyword evidence="3" id="KW-1185">Reference proteome</keyword>
<proteinExistence type="predicted"/>
<feature type="compositionally biased region" description="Basic and acidic residues" evidence="1">
    <location>
        <begin position="321"/>
        <end position="340"/>
    </location>
</feature>
<feature type="compositionally biased region" description="Low complexity" evidence="1">
    <location>
        <begin position="305"/>
        <end position="316"/>
    </location>
</feature>
<gene>
    <name evidence="2" type="ORF">PV06_09694</name>
</gene>
<feature type="region of interest" description="Disordered" evidence="1">
    <location>
        <begin position="242"/>
        <end position="401"/>
    </location>
</feature>
<dbReference type="Proteomes" id="UP000053342">
    <property type="component" value="Unassembled WGS sequence"/>
</dbReference>
<evidence type="ECO:0000313" key="2">
    <source>
        <dbReference type="EMBL" id="KIW38749.1"/>
    </source>
</evidence>